<sequence length="843" mass="85966">MPGLKARAVSGCALTYFLGEPGQAETSSIICAGPVSRALIAQAGVADEWQEYLRQKKQSVLQIGQIATTLGGSLAFQYMFHVCVPPWRVCSPYFEVAALHTTHRGFNKIGQSVEPLESAIRQGLDAARACHITSIAIPALGVGPLGYPVAECTQAIARVVADFCGHHNKPGLPTPDGDEDVPLSEIQFVCTDHGVLEGISQALDGLIQTRPATGRSAVHATQPPEAQAVKPSAPPVKPAGPVAKPASAAASGRAPSSGGGPLKAAAPGKPPQRSARAPTQSGHAPRTGARPAGGPSAADVLRQADEMEALLARSLRLMGDPEPAPRQQPDEGPMMPPPTRPAHEGPGPAAEGPASAAAGGAPRGGAEVMEAEPIGGLEDDTAGGEAGEPSLVERELTAQEQDFVRELAQMEGAGPSQALRYFERLSDRVHGNPALLMALVHRGLARCVEGVLGRYGASPEMAPLAGCLGGLVGFLLGCESLIVRAQLAQSGLLGAIAGALAPFAGAPKVAIAICRNPAHPPIAPRPLGTTTYLSLSSICVMTSFPPSRMSLVVAAAAVQTLARLAAPLPGLATLLVQHTEDARQVRALERELGAQLGPEPEAAEEAPGAAREEERAAQQGRAVAATILRLLAGQAATAGGPEHDQVGPISAPRRGSSLDSLFPPGDDGWAASMNFTARMPHPAPGQVVWWLCEALAALGVLPEVHDLLAEAASLGVLVPLLGALVHRATQALAAQAAPQPAASAAAPEQTDSVAVAAGLSVRVGALGGACHLLAVAAGAQGASGALRGDALARVEGAGQAMEWLKAALQTALGPRPGPSQAPISFDLLRSPSISFNLRLFLGS</sequence>
<dbReference type="InterPro" id="IPR002589">
    <property type="entry name" value="Macro_dom"/>
</dbReference>
<evidence type="ECO:0000259" key="2">
    <source>
        <dbReference type="PROSITE" id="PS51154"/>
    </source>
</evidence>
<accession>A0ABQ8UU59</accession>
<dbReference type="InterPro" id="IPR043472">
    <property type="entry name" value="Macro_dom-like"/>
</dbReference>
<dbReference type="Pfam" id="PF01661">
    <property type="entry name" value="Macro"/>
    <property type="match status" value="1"/>
</dbReference>
<organism evidence="3 4">
    <name type="scientific">Paratrimastix pyriformis</name>
    <dbReference type="NCBI Taxonomy" id="342808"/>
    <lineage>
        <taxon>Eukaryota</taxon>
        <taxon>Metamonada</taxon>
        <taxon>Preaxostyla</taxon>
        <taxon>Paratrimastigidae</taxon>
        <taxon>Paratrimastix</taxon>
    </lineage>
</organism>
<dbReference type="Gene3D" id="3.40.220.10">
    <property type="entry name" value="Leucine Aminopeptidase, subunit E, domain 1"/>
    <property type="match status" value="1"/>
</dbReference>
<evidence type="ECO:0000256" key="1">
    <source>
        <dbReference type="SAM" id="MobiDB-lite"/>
    </source>
</evidence>
<feature type="compositionally biased region" description="Low complexity" evidence="1">
    <location>
        <begin position="594"/>
        <end position="609"/>
    </location>
</feature>
<feature type="region of interest" description="Disordered" evidence="1">
    <location>
        <begin position="319"/>
        <end position="366"/>
    </location>
</feature>
<dbReference type="Proteomes" id="UP001141327">
    <property type="component" value="Unassembled WGS sequence"/>
</dbReference>
<feature type="region of interest" description="Disordered" evidence="1">
    <location>
        <begin position="592"/>
        <end position="617"/>
    </location>
</feature>
<dbReference type="EMBL" id="JAPMOS010000004">
    <property type="protein sequence ID" value="KAJ4462067.1"/>
    <property type="molecule type" value="Genomic_DNA"/>
</dbReference>
<dbReference type="PROSITE" id="PS51154">
    <property type="entry name" value="MACRO"/>
    <property type="match status" value="1"/>
</dbReference>
<keyword evidence="4" id="KW-1185">Reference proteome</keyword>
<evidence type="ECO:0000313" key="3">
    <source>
        <dbReference type="EMBL" id="KAJ4462067.1"/>
    </source>
</evidence>
<feature type="region of interest" description="Disordered" evidence="1">
    <location>
        <begin position="638"/>
        <end position="663"/>
    </location>
</feature>
<protein>
    <recommendedName>
        <fullName evidence="2">Macro domain-containing protein</fullName>
    </recommendedName>
</protein>
<gene>
    <name evidence="3" type="ORF">PAPYR_1238</name>
</gene>
<comment type="caution">
    <text evidence="3">The sequence shown here is derived from an EMBL/GenBank/DDBJ whole genome shotgun (WGS) entry which is preliminary data.</text>
</comment>
<reference evidence="3" key="1">
    <citation type="journal article" date="2022" name="bioRxiv">
        <title>Genomics of Preaxostyla Flagellates Illuminates Evolutionary Transitions and the Path Towards Mitochondrial Loss.</title>
        <authorList>
            <person name="Novak L.V.F."/>
            <person name="Treitli S.C."/>
            <person name="Pyrih J."/>
            <person name="Halakuc P."/>
            <person name="Pipaliya S.V."/>
            <person name="Vacek V."/>
            <person name="Brzon O."/>
            <person name="Soukal P."/>
            <person name="Eme L."/>
            <person name="Dacks J.B."/>
            <person name="Karnkowska A."/>
            <person name="Elias M."/>
            <person name="Hampl V."/>
        </authorList>
    </citation>
    <scope>NUCLEOTIDE SEQUENCE</scope>
    <source>
        <strain evidence="3">RCP-MX</strain>
    </source>
</reference>
<evidence type="ECO:0000313" key="4">
    <source>
        <dbReference type="Proteomes" id="UP001141327"/>
    </source>
</evidence>
<feature type="domain" description="Macro" evidence="2">
    <location>
        <begin position="1"/>
        <end position="207"/>
    </location>
</feature>
<proteinExistence type="predicted"/>
<feature type="compositionally biased region" description="Low complexity" evidence="1">
    <location>
        <begin position="239"/>
        <end position="267"/>
    </location>
</feature>
<name>A0ABQ8UU59_9EUKA</name>
<dbReference type="SUPFAM" id="SSF52949">
    <property type="entry name" value="Macro domain-like"/>
    <property type="match status" value="1"/>
</dbReference>
<feature type="region of interest" description="Disordered" evidence="1">
    <location>
        <begin position="213"/>
        <end position="297"/>
    </location>
</feature>
<feature type="compositionally biased region" description="Low complexity" evidence="1">
    <location>
        <begin position="344"/>
        <end position="366"/>
    </location>
</feature>